<proteinExistence type="inferred from homology"/>
<evidence type="ECO:0000256" key="4">
    <source>
        <dbReference type="RuleBase" id="RU003915"/>
    </source>
</evidence>
<evidence type="ECO:0000256" key="6">
    <source>
        <dbReference type="SAM" id="SignalP"/>
    </source>
</evidence>
<dbReference type="SUPFAM" id="SSF54534">
    <property type="entry name" value="FKBP-like"/>
    <property type="match status" value="1"/>
</dbReference>
<evidence type="ECO:0000313" key="8">
    <source>
        <dbReference type="EMBL" id="MFD2567704.1"/>
    </source>
</evidence>
<dbReference type="GO" id="GO:0003755">
    <property type="term" value="F:peptidyl-prolyl cis-trans isomerase activity"/>
    <property type="evidence" value="ECO:0007669"/>
    <property type="project" value="UniProtKB-EC"/>
</dbReference>
<keyword evidence="9" id="KW-1185">Reference proteome</keyword>
<dbReference type="Gene3D" id="3.10.50.40">
    <property type="match status" value="1"/>
</dbReference>
<evidence type="ECO:0000256" key="2">
    <source>
        <dbReference type="ARBA" id="ARBA00023110"/>
    </source>
</evidence>
<feature type="chain" id="PRO_5046126523" description="Peptidyl-prolyl cis-trans isomerase" evidence="6">
    <location>
        <begin position="21"/>
        <end position="295"/>
    </location>
</feature>
<dbReference type="Pfam" id="PF00254">
    <property type="entry name" value="FKBP_C"/>
    <property type="match status" value="1"/>
</dbReference>
<dbReference type="Proteomes" id="UP001597508">
    <property type="component" value="Unassembled WGS sequence"/>
</dbReference>
<evidence type="ECO:0000313" key="9">
    <source>
        <dbReference type="Proteomes" id="UP001597508"/>
    </source>
</evidence>
<feature type="compositionally biased region" description="Polar residues" evidence="5">
    <location>
        <begin position="271"/>
        <end position="280"/>
    </location>
</feature>
<gene>
    <name evidence="8" type="ORF">ACFSRZ_09990</name>
</gene>
<dbReference type="InterPro" id="IPR001179">
    <property type="entry name" value="PPIase_FKBP_dom"/>
</dbReference>
<dbReference type="InterPro" id="IPR046357">
    <property type="entry name" value="PPIase_dom_sf"/>
</dbReference>
<dbReference type="EC" id="5.2.1.8" evidence="4"/>
<accession>A0ABW5LUT0</accession>
<comment type="catalytic activity">
    <reaction evidence="1 3 4">
        <text>[protein]-peptidylproline (omega=180) = [protein]-peptidylproline (omega=0)</text>
        <dbReference type="Rhea" id="RHEA:16237"/>
        <dbReference type="Rhea" id="RHEA-COMP:10747"/>
        <dbReference type="Rhea" id="RHEA-COMP:10748"/>
        <dbReference type="ChEBI" id="CHEBI:83833"/>
        <dbReference type="ChEBI" id="CHEBI:83834"/>
        <dbReference type="EC" id="5.2.1.8"/>
    </reaction>
</comment>
<reference evidence="9" key="1">
    <citation type="journal article" date="2019" name="Int. J. Syst. Evol. Microbiol.">
        <title>The Global Catalogue of Microorganisms (GCM) 10K type strain sequencing project: providing services to taxonomists for standard genome sequencing and annotation.</title>
        <authorList>
            <consortium name="The Broad Institute Genomics Platform"/>
            <consortium name="The Broad Institute Genome Sequencing Center for Infectious Disease"/>
            <person name="Wu L."/>
            <person name="Ma J."/>
        </authorList>
    </citation>
    <scope>NUCLEOTIDE SEQUENCE [LARGE SCALE GENOMIC DNA]</scope>
    <source>
        <strain evidence="9">KCTC 52127</strain>
    </source>
</reference>
<dbReference type="PROSITE" id="PS51257">
    <property type="entry name" value="PROKAR_LIPOPROTEIN"/>
    <property type="match status" value="1"/>
</dbReference>
<keyword evidence="3 4" id="KW-0413">Isomerase</keyword>
<evidence type="ECO:0000259" key="7">
    <source>
        <dbReference type="PROSITE" id="PS50059"/>
    </source>
</evidence>
<organism evidence="8 9">
    <name type="scientific">Pseudotenacibaculum haliotis</name>
    <dbReference type="NCBI Taxonomy" id="1862138"/>
    <lineage>
        <taxon>Bacteria</taxon>
        <taxon>Pseudomonadati</taxon>
        <taxon>Bacteroidota</taxon>
        <taxon>Flavobacteriia</taxon>
        <taxon>Flavobacteriales</taxon>
        <taxon>Flavobacteriaceae</taxon>
        <taxon>Pseudotenacibaculum</taxon>
    </lineage>
</organism>
<comment type="caution">
    <text evidence="8">The sequence shown here is derived from an EMBL/GenBank/DDBJ whole genome shotgun (WGS) entry which is preliminary data.</text>
</comment>
<feature type="domain" description="PPIase FKBP-type" evidence="7">
    <location>
        <begin position="110"/>
        <end position="210"/>
    </location>
</feature>
<protein>
    <recommendedName>
        <fullName evidence="4">Peptidyl-prolyl cis-trans isomerase</fullName>
        <ecNumber evidence="4">5.2.1.8</ecNumber>
    </recommendedName>
</protein>
<sequence>MNKRLILLLSLAFVLIYACGNNNNDNPADNFDHAAQAVKDNDSLLVYLRNNYYDNSTDSIRPLVAGQTALIDDSRLMQEQITEQDVDYTLYYFVTRVGNPDPVKGFPTVADSVLTRYDGRFMAKTDSLVLFDRRVTPLWFTLTSVIRGWSFGFTHFKGGRNITSNGPITYADGGKGVLFIPSGLAYRNLGNIAVPGSAPLIFHIDLYDIIEDTDQDNDGIPSILEDPDGDGDPRNDDTDNDNVPNFVDTDDDGDGVRTIDEDANGDGDPTNDFSDPNNPTLPDYLNPNITTDHSN</sequence>
<evidence type="ECO:0000256" key="5">
    <source>
        <dbReference type="SAM" id="MobiDB-lite"/>
    </source>
</evidence>
<dbReference type="RefSeq" id="WP_379666412.1">
    <property type="nucleotide sequence ID" value="NZ_JBHULH010000004.1"/>
</dbReference>
<dbReference type="EMBL" id="JBHULH010000004">
    <property type="protein sequence ID" value="MFD2567704.1"/>
    <property type="molecule type" value="Genomic_DNA"/>
</dbReference>
<evidence type="ECO:0000256" key="1">
    <source>
        <dbReference type="ARBA" id="ARBA00000971"/>
    </source>
</evidence>
<dbReference type="PROSITE" id="PS50059">
    <property type="entry name" value="FKBP_PPIASE"/>
    <property type="match status" value="1"/>
</dbReference>
<name>A0ABW5LUT0_9FLAO</name>
<keyword evidence="2 3" id="KW-0697">Rotamase</keyword>
<evidence type="ECO:0000256" key="3">
    <source>
        <dbReference type="PROSITE-ProRule" id="PRU00277"/>
    </source>
</evidence>
<feature type="region of interest" description="Disordered" evidence="5">
    <location>
        <begin position="217"/>
        <end position="295"/>
    </location>
</feature>
<comment type="similarity">
    <text evidence="4">Belongs to the FKBP-type PPIase family.</text>
</comment>
<feature type="signal peptide" evidence="6">
    <location>
        <begin position="1"/>
        <end position="20"/>
    </location>
</feature>
<keyword evidence="6" id="KW-0732">Signal</keyword>